<reference evidence="10" key="1">
    <citation type="journal article" date="2019" name="Int. J. Syst. Evol. Microbiol.">
        <title>The Global Catalogue of Microorganisms (GCM) 10K type strain sequencing project: providing services to taxonomists for standard genome sequencing and annotation.</title>
        <authorList>
            <consortium name="The Broad Institute Genomics Platform"/>
            <consortium name="The Broad Institute Genome Sequencing Center for Infectious Disease"/>
            <person name="Wu L."/>
            <person name="Ma J."/>
        </authorList>
    </citation>
    <scope>NUCLEOTIDE SEQUENCE [LARGE SCALE GENOMIC DNA]</scope>
    <source>
        <strain evidence="10">IBRC-M 10813</strain>
    </source>
</reference>
<proteinExistence type="inferred from homology"/>
<evidence type="ECO:0000256" key="2">
    <source>
        <dbReference type="ARBA" id="ARBA00007998"/>
    </source>
</evidence>
<evidence type="ECO:0000256" key="5">
    <source>
        <dbReference type="ARBA" id="ARBA00022692"/>
    </source>
</evidence>
<evidence type="ECO:0000256" key="6">
    <source>
        <dbReference type="ARBA" id="ARBA00022989"/>
    </source>
</evidence>
<dbReference type="RefSeq" id="WP_380701503.1">
    <property type="nucleotide sequence ID" value="NZ_JBHSAP010000004.1"/>
</dbReference>
<feature type="transmembrane region" description="Helical" evidence="8">
    <location>
        <begin position="215"/>
        <end position="240"/>
    </location>
</feature>
<gene>
    <name evidence="9" type="ORF">ACFOUO_01675</name>
</gene>
<feature type="transmembrane region" description="Helical" evidence="8">
    <location>
        <begin position="77"/>
        <end position="95"/>
    </location>
</feature>
<evidence type="ECO:0000313" key="9">
    <source>
        <dbReference type="EMBL" id="MFC4075516.1"/>
    </source>
</evidence>
<dbReference type="Pfam" id="PF03845">
    <property type="entry name" value="Spore_permease"/>
    <property type="match status" value="1"/>
</dbReference>
<keyword evidence="5 8" id="KW-0812">Transmembrane</keyword>
<protein>
    <submittedName>
        <fullName evidence="9">GerAB/ArcD/ProY family transporter</fullName>
    </submittedName>
</protein>
<comment type="subcellular location">
    <subcellularLocation>
        <location evidence="1">Membrane</location>
        <topology evidence="1">Multi-pass membrane protein</topology>
    </subcellularLocation>
</comment>
<name>A0ABV8J9F9_9BACL</name>
<evidence type="ECO:0000256" key="4">
    <source>
        <dbReference type="ARBA" id="ARBA00022544"/>
    </source>
</evidence>
<feature type="transmembrane region" description="Helical" evidence="8">
    <location>
        <begin position="337"/>
        <end position="357"/>
    </location>
</feature>
<feature type="transmembrane region" description="Helical" evidence="8">
    <location>
        <begin position="305"/>
        <end position="325"/>
    </location>
</feature>
<dbReference type="InterPro" id="IPR004761">
    <property type="entry name" value="Spore_GerAB"/>
</dbReference>
<feature type="transmembrane region" description="Helical" evidence="8">
    <location>
        <begin position="142"/>
        <end position="160"/>
    </location>
</feature>
<dbReference type="EMBL" id="JBHSAP010000004">
    <property type="protein sequence ID" value="MFC4075516.1"/>
    <property type="molecule type" value="Genomic_DNA"/>
</dbReference>
<keyword evidence="4" id="KW-0309">Germination</keyword>
<comment type="caution">
    <text evidence="9">The sequence shown here is derived from an EMBL/GenBank/DDBJ whole genome shotgun (WGS) entry which is preliminary data.</text>
</comment>
<dbReference type="Proteomes" id="UP001595843">
    <property type="component" value="Unassembled WGS sequence"/>
</dbReference>
<feature type="transmembrane region" description="Helical" evidence="8">
    <location>
        <begin position="12"/>
        <end position="30"/>
    </location>
</feature>
<evidence type="ECO:0000313" key="10">
    <source>
        <dbReference type="Proteomes" id="UP001595843"/>
    </source>
</evidence>
<evidence type="ECO:0000256" key="7">
    <source>
        <dbReference type="ARBA" id="ARBA00023136"/>
    </source>
</evidence>
<accession>A0ABV8J9F9</accession>
<evidence type="ECO:0000256" key="1">
    <source>
        <dbReference type="ARBA" id="ARBA00004141"/>
    </source>
</evidence>
<feature type="transmembrane region" description="Helical" evidence="8">
    <location>
        <begin position="115"/>
        <end position="133"/>
    </location>
</feature>
<organism evidence="9 10">
    <name type="scientific">Salinithrix halophila</name>
    <dbReference type="NCBI Taxonomy" id="1485204"/>
    <lineage>
        <taxon>Bacteria</taxon>
        <taxon>Bacillati</taxon>
        <taxon>Bacillota</taxon>
        <taxon>Bacilli</taxon>
        <taxon>Bacillales</taxon>
        <taxon>Thermoactinomycetaceae</taxon>
        <taxon>Salinithrix</taxon>
    </lineage>
</organism>
<dbReference type="PANTHER" id="PTHR34975">
    <property type="entry name" value="SPORE GERMINATION PROTEIN A2"/>
    <property type="match status" value="1"/>
</dbReference>
<evidence type="ECO:0000256" key="8">
    <source>
        <dbReference type="SAM" id="Phobius"/>
    </source>
</evidence>
<keyword evidence="7 8" id="KW-0472">Membrane</keyword>
<feature type="transmembrane region" description="Helical" evidence="8">
    <location>
        <begin position="268"/>
        <end position="293"/>
    </location>
</feature>
<evidence type="ECO:0000256" key="3">
    <source>
        <dbReference type="ARBA" id="ARBA00022448"/>
    </source>
</evidence>
<keyword evidence="3" id="KW-0813">Transport</keyword>
<keyword evidence="10" id="KW-1185">Reference proteome</keyword>
<comment type="similarity">
    <text evidence="2">Belongs to the amino acid-polyamine-organocation (APC) superfamily. Spore germination protein (SGP) (TC 2.A.3.9) family.</text>
</comment>
<dbReference type="NCBIfam" id="TIGR00912">
    <property type="entry name" value="2A0309"/>
    <property type="match status" value="1"/>
</dbReference>
<keyword evidence="6 8" id="KW-1133">Transmembrane helix</keyword>
<feature type="transmembrane region" description="Helical" evidence="8">
    <location>
        <begin position="36"/>
        <end position="57"/>
    </location>
</feature>
<dbReference type="PANTHER" id="PTHR34975:SF2">
    <property type="entry name" value="SPORE GERMINATION PROTEIN A2"/>
    <property type="match status" value="1"/>
</dbReference>
<feature type="transmembrane region" description="Helical" evidence="8">
    <location>
        <begin position="180"/>
        <end position="203"/>
    </location>
</feature>
<sequence length="371" mass="41506">MEKVKISPYQLFTLIVLFELGSALVVALGVTAKKDAWLAILMGLVLGLAVFLVNNALYRSYPDQPLTGYVRKIWGPYIGWVVGLAYVWYFTYIASRVLRDFIDLLITLYDLTPEFVLGTGLMVVMIYTLYLGIEVLARLGELFIVVMISLGFIASLFLWMTETVQIERLLPVLENGWKPVLMTVFPQTLTVPFGEMIVFSMIFPYLNRPKKALPIGLMGMAFSGLILTYTISLNIAVLGVDIMGRSPFPLLGTVGKITVANILQNLNVIALLTLIIGGFFKISIFFYAAVLGVTDLFRMKDTQQMVVPLGLVILFFSIAIASDFSLHIEEGLKVVPLYLHLPFQIGIPILLFLTNLFRKRRNKRKTRSAAG</sequence>